<dbReference type="Gene3D" id="3.40.50.410">
    <property type="entry name" value="von Willebrand factor, type A domain"/>
    <property type="match status" value="1"/>
</dbReference>
<dbReference type="InterPro" id="IPR013105">
    <property type="entry name" value="TPR_2"/>
</dbReference>
<accession>A0A5C8KNJ6</accession>
<dbReference type="Gene3D" id="1.25.40.10">
    <property type="entry name" value="Tetratricopeptide repeat domain"/>
    <property type="match status" value="1"/>
</dbReference>
<feature type="compositionally biased region" description="Low complexity" evidence="4">
    <location>
        <begin position="390"/>
        <end position="402"/>
    </location>
</feature>
<dbReference type="AlphaFoldDB" id="A0A5C8KNJ6"/>
<proteinExistence type="predicted"/>
<sequence length="445" mass="46808">MPVDGHRVDLAIERARAMMQGAGEASGRILVLTDRADAAAVSAARSARDLGFTVHVLGLGTPEGAPVRAPSGGFTRDTSDRLTMARLEPASLERLAAAGGGRFAALRADDADLDALGVLEVGAVRTDDAGRLGAQRRDEGFWLVLLMLPLLLPEFRRGGVMALAALLLLAPATPAVATDLAAVFKRDDQRAWEALAEGEAELALSLARDPALRGAAAYRLGDFEAAIEAFGEAGGLDGAYNLGNALAGAGRYQEALDAWRGVLERDPGHEDARSNLEALEQWLQQQPRPPEHDETAAGEEDPEASRAPGDGEEDAAAQDPGTGERADTAEDAGSDQPDEGQPSGEPGDEGDGEAAGGPPEPGDPDEQAAAEQAVRDAIEQALQEREEQEASAAAAAEAPDPEALAEREEAEAIERWLRLVDDDPGALLRRKFMMEHQRRQRGGGE</sequence>
<evidence type="ECO:0000256" key="2">
    <source>
        <dbReference type="ARBA" id="ARBA00022803"/>
    </source>
</evidence>
<feature type="region of interest" description="Disordered" evidence="4">
    <location>
        <begin position="284"/>
        <end position="409"/>
    </location>
</feature>
<dbReference type="Pfam" id="PF07719">
    <property type="entry name" value="TPR_2"/>
    <property type="match status" value="1"/>
</dbReference>
<dbReference type="OrthoDB" id="9807628at2"/>
<dbReference type="SUPFAM" id="SSF48452">
    <property type="entry name" value="TPR-like"/>
    <property type="match status" value="1"/>
</dbReference>
<gene>
    <name evidence="5" type="ORF">FU658_07090</name>
</gene>
<evidence type="ECO:0000256" key="1">
    <source>
        <dbReference type="ARBA" id="ARBA00022737"/>
    </source>
</evidence>
<keyword evidence="6" id="KW-1185">Reference proteome</keyword>
<dbReference type="RefSeq" id="WP_147891449.1">
    <property type="nucleotide sequence ID" value="NZ_VRTS01000004.1"/>
</dbReference>
<dbReference type="Proteomes" id="UP000321248">
    <property type="component" value="Unassembled WGS sequence"/>
</dbReference>
<evidence type="ECO:0000313" key="6">
    <source>
        <dbReference type="Proteomes" id="UP000321248"/>
    </source>
</evidence>
<feature type="compositionally biased region" description="Acidic residues" evidence="4">
    <location>
        <begin position="329"/>
        <end position="338"/>
    </location>
</feature>
<dbReference type="PROSITE" id="PS50005">
    <property type="entry name" value="TPR"/>
    <property type="match status" value="1"/>
</dbReference>
<dbReference type="EMBL" id="VRTS01000004">
    <property type="protein sequence ID" value="TXK62527.1"/>
    <property type="molecule type" value="Genomic_DNA"/>
</dbReference>
<feature type="repeat" description="TPR" evidence="3">
    <location>
        <begin position="236"/>
        <end position="269"/>
    </location>
</feature>
<keyword evidence="2 3" id="KW-0802">TPR repeat</keyword>
<organism evidence="5 6">
    <name type="scientific">Alkalisalibacterium limincola</name>
    <dbReference type="NCBI Taxonomy" id="2699169"/>
    <lineage>
        <taxon>Bacteria</taxon>
        <taxon>Pseudomonadati</taxon>
        <taxon>Pseudomonadota</taxon>
        <taxon>Gammaproteobacteria</taxon>
        <taxon>Lysobacterales</taxon>
        <taxon>Lysobacteraceae</taxon>
        <taxon>Alkalisalibacterium</taxon>
    </lineage>
</organism>
<keyword evidence="1" id="KW-0677">Repeat</keyword>
<name>A0A5C8KNJ6_9GAMM</name>
<dbReference type="InterPro" id="IPR036465">
    <property type="entry name" value="vWFA_dom_sf"/>
</dbReference>
<comment type="caution">
    <text evidence="5">The sequence shown here is derived from an EMBL/GenBank/DDBJ whole genome shotgun (WGS) entry which is preliminary data.</text>
</comment>
<evidence type="ECO:0000256" key="3">
    <source>
        <dbReference type="PROSITE-ProRule" id="PRU00339"/>
    </source>
</evidence>
<dbReference type="InterPro" id="IPR011990">
    <property type="entry name" value="TPR-like_helical_dom_sf"/>
</dbReference>
<protein>
    <submittedName>
        <fullName evidence="5">Tetratricopeptide repeat protein</fullName>
    </submittedName>
</protein>
<reference evidence="5 6" key="1">
    <citation type="submission" date="2019-08" db="EMBL/GenBank/DDBJ databases">
        <authorList>
            <person name="Karlyshev A.V."/>
        </authorList>
    </citation>
    <scope>NUCLEOTIDE SEQUENCE [LARGE SCALE GENOMIC DNA]</scope>
    <source>
        <strain evidence="5 6">Alg18-2.2</strain>
    </source>
</reference>
<dbReference type="InterPro" id="IPR019734">
    <property type="entry name" value="TPR_rpt"/>
</dbReference>
<feature type="compositionally biased region" description="Basic and acidic residues" evidence="4">
    <location>
        <begin position="373"/>
        <end position="385"/>
    </location>
</feature>
<dbReference type="SUPFAM" id="SSF53300">
    <property type="entry name" value="vWA-like"/>
    <property type="match status" value="1"/>
</dbReference>
<evidence type="ECO:0000313" key="5">
    <source>
        <dbReference type="EMBL" id="TXK62527.1"/>
    </source>
</evidence>
<evidence type="ECO:0000256" key="4">
    <source>
        <dbReference type="SAM" id="MobiDB-lite"/>
    </source>
</evidence>